<sequence>MHRIIDWIKHNKLLTLLLAFVLYKFVAVPILFNTLGTNYSGSYNGVNSMMSADIAPFNFGGTRGKLYMPSPVPNNVPPQPSVTDRKIATDVSMSLLVKNVSDTANKVVDLAVNNGGYLVNLNTNTGESGSNSTVTVRIPANQTKIVIEQLRAMSVRVVSENISGYDITDQYVDYDAKLEGLNNTKTRFLDILNKAVTVDEILRVQQAINDNQTQIDDVKGQLKYLGGISSTALFTVSISTDELSLPYSSNTPWRPMVIIKNAVRSLMSTFRIGVNASIWIVVYSIIWIPALIVYKIVRRIARKKSPNKID</sequence>
<feature type="transmembrane region" description="Helical" evidence="1">
    <location>
        <begin position="276"/>
        <end position="297"/>
    </location>
</feature>
<evidence type="ECO:0000259" key="2">
    <source>
        <dbReference type="Pfam" id="PF14257"/>
    </source>
</evidence>
<keyword evidence="1" id="KW-0472">Membrane</keyword>
<organism evidence="3 4">
    <name type="scientific">candidate division WWE3 bacterium RIFCSPLOWO2_12_FULL_36_10</name>
    <dbReference type="NCBI Taxonomy" id="1802630"/>
    <lineage>
        <taxon>Bacteria</taxon>
        <taxon>Katanobacteria</taxon>
    </lineage>
</organism>
<gene>
    <name evidence="3" type="ORF">A3H26_02680</name>
</gene>
<keyword evidence="1" id="KW-1133">Transmembrane helix</keyword>
<dbReference type="STRING" id="1802630.A3H26_02680"/>
<keyword evidence="1" id="KW-0812">Transmembrane</keyword>
<proteinExistence type="predicted"/>
<name>A0A1F4VJH9_UNCKA</name>
<protein>
    <recommendedName>
        <fullName evidence="2">DUF4349 domain-containing protein</fullName>
    </recommendedName>
</protein>
<reference evidence="3 4" key="1">
    <citation type="journal article" date="2016" name="Nat. Commun.">
        <title>Thousands of microbial genomes shed light on interconnected biogeochemical processes in an aquifer system.</title>
        <authorList>
            <person name="Anantharaman K."/>
            <person name="Brown C.T."/>
            <person name="Hug L.A."/>
            <person name="Sharon I."/>
            <person name="Castelle C.J."/>
            <person name="Probst A.J."/>
            <person name="Thomas B.C."/>
            <person name="Singh A."/>
            <person name="Wilkins M.J."/>
            <person name="Karaoz U."/>
            <person name="Brodie E.L."/>
            <person name="Williams K.H."/>
            <person name="Hubbard S.S."/>
            <person name="Banfield J.F."/>
        </authorList>
    </citation>
    <scope>NUCLEOTIDE SEQUENCE [LARGE SCALE GENOMIC DNA]</scope>
</reference>
<evidence type="ECO:0000313" key="4">
    <source>
        <dbReference type="Proteomes" id="UP000177763"/>
    </source>
</evidence>
<evidence type="ECO:0000313" key="3">
    <source>
        <dbReference type="EMBL" id="OGC57120.1"/>
    </source>
</evidence>
<dbReference type="InterPro" id="IPR025645">
    <property type="entry name" value="DUF4349"/>
</dbReference>
<evidence type="ECO:0000256" key="1">
    <source>
        <dbReference type="SAM" id="Phobius"/>
    </source>
</evidence>
<dbReference type="Pfam" id="PF14257">
    <property type="entry name" value="DUF4349"/>
    <property type="match status" value="1"/>
</dbReference>
<feature type="domain" description="DUF4349" evidence="2">
    <location>
        <begin position="85"/>
        <end position="296"/>
    </location>
</feature>
<accession>A0A1F4VJH9</accession>
<dbReference type="EMBL" id="MEVN01000021">
    <property type="protein sequence ID" value="OGC57120.1"/>
    <property type="molecule type" value="Genomic_DNA"/>
</dbReference>
<dbReference type="AlphaFoldDB" id="A0A1F4VJH9"/>
<dbReference type="Proteomes" id="UP000177763">
    <property type="component" value="Unassembled WGS sequence"/>
</dbReference>
<comment type="caution">
    <text evidence="3">The sequence shown here is derived from an EMBL/GenBank/DDBJ whole genome shotgun (WGS) entry which is preliminary data.</text>
</comment>